<dbReference type="EMBL" id="JAKOGI010001337">
    <property type="protein sequence ID" value="KAJ8426183.1"/>
    <property type="molecule type" value="Genomic_DNA"/>
</dbReference>
<dbReference type="AlphaFoldDB" id="A0A9Q1JN02"/>
<evidence type="ECO:0000313" key="1">
    <source>
        <dbReference type="EMBL" id="KAJ8426183.1"/>
    </source>
</evidence>
<reference evidence="1" key="1">
    <citation type="submission" date="2022-04" db="EMBL/GenBank/DDBJ databases">
        <title>Carnegiea gigantea Genome sequencing and assembly v2.</title>
        <authorList>
            <person name="Copetti D."/>
            <person name="Sanderson M.J."/>
            <person name="Burquez A."/>
            <person name="Wojciechowski M.F."/>
        </authorList>
    </citation>
    <scope>NUCLEOTIDE SEQUENCE</scope>
    <source>
        <strain evidence="1">SGP5-SGP5p</strain>
        <tissue evidence="1">Aerial part</tissue>
    </source>
</reference>
<proteinExistence type="predicted"/>
<protein>
    <submittedName>
        <fullName evidence="1">Uncharacterized protein</fullName>
    </submittedName>
</protein>
<evidence type="ECO:0000313" key="2">
    <source>
        <dbReference type="Proteomes" id="UP001153076"/>
    </source>
</evidence>
<accession>A0A9Q1JN02</accession>
<comment type="caution">
    <text evidence="1">The sequence shown here is derived from an EMBL/GenBank/DDBJ whole genome shotgun (WGS) entry which is preliminary data.</text>
</comment>
<keyword evidence="2" id="KW-1185">Reference proteome</keyword>
<name>A0A9Q1JN02_9CARY</name>
<gene>
    <name evidence="1" type="ORF">Cgig2_017111</name>
</gene>
<sequence length="151" mass="17296">MACVWVLNVSHRRLGAKFEVEEEKGRGFDNKLVVSLLLTSQCGVPWFIKNMGLSEDVISSLEDEVVSDKNENDHEFIEDDLENEVACNQSVEDEEGNEEQDIYFPIDRFNLRIWKLERNDYVTCQEGIERQIGSALGNKKKQAQIRGLCGI</sequence>
<dbReference type="Proteomes" id="UP001153076">
    <property type="component" value="Unassembled WGS sequence"/>
</dbReference>
<organism evidence="1 2">
    <name type="scientific">Carnegiea gigantea</name>
    <dbReference type="NCBI Taxonomy" id="171969"/>
    <lineage>
        <taxon>Eukaryota</taxon>
        <taxon>Viridiplantae</taxon>
        <taxon>Streptophyta</taxon>
        <taxon>Embryophyta</taxon>
        <taxon>Tracheophyta</taxon>
        <taxon>Spermatophyta</taxon>
        <taxon>Magnoliopsida</taxon>
        <taxon>eudicotyledons</taxon>
        <taxon>Gunneridae</taxon>
        <taxon>Pentapetalae</taxon>
        <taxon>Caryophyllales</taxon>
        <taxon>Cactineae</taxon>
        <taxon>Cactaceae</taxon>
        <taxon>Cactoideae</taxon>
        <taxon>Echinocereeae</taxon>
        <taxon>Carnegiea</taxon>
    </lineage>
</organism>